<protein>
    <submittedName>
        <fullName evidence="3">Uncharacterized protein</fullName>
    </submittedName>
</protein>
<feature type="region of interest" description="Disordered" evidence="1">
    <location>
        <begin position="1"/>
        <end position="28"/>
    </location>
</feature>
<sequence>MPENDEPTPSDGTGSSTPPAAADGGTVEVETPRTKIQVAVIGAAGLVVAGLLTLIGTLVATGGDSGDHIGPPAGTVVTGVPAPPASTTPPVTTAPPVVDKPCATPRKAHGFTAAFVSPCTGATLKSPYPVITLKVTGYPEDAAQGRLWVFVRILTNGRGTPLADRPMYGGSPIDAGHARQVGATTWAKDLQVYGSCHEYGAAQILTYWLSPSGARQAAKWQAGQAVTAPSGSVKLDEVTVNMEAGDC</sequence>
<keyword evidence="2" id="KW-0472">Membrane</keyword>
<dbReference type="EMBL" id="FRBI01000006">
    <property type="protein sequence ID" value="SHL87704.1"/>
    <property type="molecule type" value="Genomic_DNA"/>
</dbReference>
<evidence type="ECO:0000313" key="3">
    <source>
        <dbReference type="EMBL" id="SHL87704.1"/>
    </source>
</evidence>
<keyword evidence="2" id="KW-1133">Transmembrane helix</keyword>
<organism evidence="3 4">
    <name type="scientific">Actinacidiphila paucisporea</name>
    <dbReference type="NCBI Taxonomy" id="310782"/>
    <lineage>
        <taxon>Bacteria</taxon>
        <taxon>Bacillati</taxon>
        <taxon>Actinomycetota</taxon>
        <taxon>Actinomycetes</taxon>
        <taxon>Kitasatosporales</taxon>
        <taxon>Streptomycetaceae</taxon>
        <taxon>Actinacidiphila</taxon>
    </lineage>
</organism>
<gene>
    <name evidence="3" type="ORF">SAMN05216499_106318</name>
</gene>
<evidence type="ECO:0000256" key="1">
    <source>
        <dbReference type="SAM" id="MobiDB-lite"/>
    </source>
</evidence>
<evidence type="ECO:0000256" key="2">
    <source>
        <dbReference type="SAM" id="Phobius"/>
    </source>
</evidence>
<dbReference type="STRING" id="310782.SAMN05216499_106318"/>
<keyword evidence="2" id="KW-0812">Transmembrane</keyword>
<keyword evidence="4" id="KW-1185">Reference proteome</keyword>
<proteinExistence type="predicted"/>
<dbReference type="Proteomes" id="UP000184111">
    <property type="component" value="Unassembled WGS sequence"/>
</dbReference>
<name>A0A1M7E7I3_9ACTN</name>
<feature type="transmembrane region" description="Helical" evidence="2">
    <location>
        <begin position="36"/>
        <end position="60"/>
    </location>
</feature>
<evidence type="ECO:0000313" key="4">
    <source>
        <dbReference type="Proteomes" id="UP000184111"/>
    </source>
</evidence>
<dbReference type="RefSeq" id="WP_073497473.1">
    <property type="nucleotide sequence ID" value="NZ_FRBI01000006.1"/>
</dbReference>
<accession>A0A1M7E7I3</accession>
<reference evidence="3 4" key="1">
    <citation type="submission" date="2016-11" db="EMBL/GenBank/DDBJ databases">
        <authorList>
            <person name="Jaros S."/>
            <person name="Januszkiewicz K."/>
            <person name="Wedrychowicz H."/>
        </authorList>
    </citation>
    <scope>NUCLEOTIDE SEQUENCE [LARGE SCALE GENOMIC DNA]</scope>
    <source>
        <strain evidence="3 4">CGMCC 4.2025</strain>
    </source>
</reference>
<dbReference type="OrthoDB" id="9851734at2"/>
<dbReference type="AlphaFoldDB" id="A0A1M7E7I3"/>